<evidence type="ECO:0000256" key="2">
    <source>
        <dbReference type="SAM" id="Phobius"/>
    </source>
</evidence>
<feature type="transmembrane region" description="Helical" evidence="2">
    <location>
        <begin position="179"/>
        <end position="203"/>
    </location>
</feature>
<protein>
    <submittedName>
        <fullName evidence="3">Uncharacterized protein</fullName>
    </submittedName>
</protein>
<dbReference type="EMBL" id="FNUV01000001">
    <property type="protein sequence ID" value="SEF43065.1"/>
    <property type="molecule type" value="Genomic_DNA"/>
</dbReference>
<accession>A0A1H5RXM1</accession>
<reference evidence="3 4" key="1">
    <citation type="submission" date="2016-10" db="EMBL/GenBank/DDBJ databases">
        <authorList>
            <person name="de Groot N.N."/>
        </authorList>
    </citation>
    <scope>NUCLEOTIDE SEQUENCE [LARGE SCALE GENOMIC DNA]</scope>
    <source>
        <strain evidence="3 4">AR32</strain>
    </source>
</reference>
<dbReference type="RefSeq" id="WP_103914993.1">
    <property type="nucleotide sequence ID" value="NZ_FNUV01000001.1"/>
</dbReference>
<sequence>MNNNTKKESLDLEAMMNHLDQKAEKKKEFNSELESLNEMLNMLGVELLTVKDGLQQIENGKHELATMNENMNDWIAKSELLVETMREIASGIMDSKPEVIIGEGAKHDLKVIFNSHVNFMAALLNGFTDSQDKEHAEFKEELKKVFEKSEETERKRLSKFHRDLDETLSNAGIWFSARIFYLMLGIFLPCFAFTVFMLAWFIAR</sequence>
<evidence type="ECO:0000313" key="4">
    <source>
        <dbReference type="Proteomes" id="UP000236735"/>
    </source>
</evidence>
<dbReference type="AlphaFoldDB" id="A0A1H5RXM1"/>
<evidence type="ECO:0000256" key="1">
    <source>
        <dbReference type="SAM" id="Coils"/>
    </source>
</evidence>
<organism evidence="3 4">
    <name type="scientific">Xylanibacter ruminicola</name>
    <name type="common">Prevotella ruminicola</name>
    <dbReference type="NCBI Taxonomy" id="839"/>
    <lineage>
        <taxon>Bacteria</taxon>
        <taxon>Pseudomonadati</taxon>
        <taxon>Bacteroidota</taxon>
        <taxon>Bacteroidia</taxon>
        <taxon>Bacteroidales</taxon>
        <taxon>Prevotellaceae</taxon>
        <taxon>Xylanibacter</taxon>
    </lineage>
</organism>
<gene>
    <name evidence="3" type="ORF">SAMN05216354_0397</name>
</gene>
<keyword evidence="2" id="KW-1133">Transmembrane helix</keyword>
<keyword evidence="2" id="KW-0472">Membrane</keyword>
<proteinExistence type="predicted"/>
<keyword evidence="2" id="KW-0812">Transmembrane</keyword>
<name>A0A1H5RXM1_XYLRU</name>
<evidence type="ECO:0000313" key="3">
    <source>
        <dbReference type="EMBL" id="SEF43065.1"/>
    </source>
</evidence>
<feature type="coiled-coil region" evidence="1">
    <location>
        <begin position="12"/>
        <end position="46"/>
    </location>
</feature>
<dbReference type="Proteomes" id="UP000236735">
    <property type="component" value="Unassembled WGS sequence"/>
</dbReference>
<keyword evidence="1" id="KW-0175">Coiled coil</keyword>